<dbReference type="AlphaFoldDB" id="A0A834HP45"/>
<keyword evidence="4" id="KW-1185">Reference proteome</keyword>
<dbReference type="InterPro" id="IPR001126">
    <property type="entry name" value="UmuC"/>
</dbReference>
<gene>
    <name evidence="3" type="ORF">GWI33_021207</name>
</gene>
<dbReference type="SUPFAM" id="SSF56672">
    <property type="entry name" value="DNA/RNA polymerases"/>
    <property type="match status" value="1"/>
</dbReference>
<dbReference type="PANTHER" id="PTHR46404:SF1">
    <property type="entry name" value="DNA POLYMERASE IOTA"/>
    <property type="match status" value="1"/>
</dbReference>
<dbReference type="Pfam" id="PF00817">
    <property type="entry name" value="IMS"/>
    <property type="match status" value="1"/>
</dbReference>
<evidence type="ECO:0000313" key="4">
    <source>
        <dbReference type="Proteomes" id="UP000625711"/>
    </source>
</evidence>
<dbReference type="EMBL" id="JAACXV010014628">
    <property type="protein sequence ID" value="KAF7265359.1"/>
    <property type="molecule type" value="Genomic_DNA"/>
</dbReference>
<dbReference type="InterPro" id="IPR017961">
    <property type="entry name" value="DNA_pol_Y-fam_little_finger"/>
</dbReference>
<dbReference type="InterPro" id="IPR043502">
    <property type="entry name" value="DNA/RNA_pol_sf"/>
</dbReference>
<comment type="caution">
    <text evidence="3">The sequence shown here is derived from an EMBL/GenBank/DDBJ whole genome shotgun (WGS) entry which is preliminary data.</text>
</comment>
<dbReference type="InterPro" id="IPR036775">
    <property type="entry name" value="DNA_pol_Y-fam_lit_finger_sf"/>
</dbReference>
<dbReference type="Gene3D" id="1.10.150.20">
    <property type="entry name" value="5' to 3' exonuclease, C-terminal subdomain"/>
    <property type="match status" value="1"/>
</dbReference>
<dbReference type="GO" id="GO:0003887">
    <property type="term" value="F:DNA-directed DNA polymerase activity"/>
    <property type="evidence" value="ECO:0007669"/>
    <property type="project" value="TreeGrafter"/>
</dbReference>
<name>A0A834HP45_RHYFE</name>
<evidence type="ECO:0000259" key="2">
    <source>
        <dbReference type="PROSITE" id="PS50173"/>
    </source>
</evidence>
<dbReference type="GO" id="GO:0003684">
    <property type="term" value="F:damaged DNA binding"/>
    <property type="evidence" value="ECO:0007669"/>
    <property type="project" value="InterPro"/>
</dbReference>
<dbReference type="Proteomes" id="UP000625711">
    <property type="component" value="Unassembled WGS sequence"/>
</dbReference>
<dbReference type="Pfam" id="PF11799">
    <property type="entry name" value="IMS_C"/>
    <property type="match status" value="1"/>
</dbReference>
<dbReference type="FunFam" id="3.30.1490.100:FF:000003">
    <property type="entry name" value="Polymerase (DNA directed) iota"/>
    <property type="match status" value="1"/>
</dbReference>
<proteinExistence type="predicted"/>
<reference evidence="3" key="1">
    <citation type="submission" date="2020-08" db="EMBL/GenBank/DDBJ databases">
        <title>Genome sequencing and assembly of the red palm weevil Rhynchophorus ferrugineus.</title>
        <authorList>
            <person name="Dias G.B."/>
            <person name="Bergman C.M."/>
            <person name="Manee M."/>
        </authorList>
    </citation>
    <scope>NUCLEOTIDE SEQUENCE</scope>
    <source>
        <strain evidence="3">AA-2017</strain>
        <tissue evidence="3">Whole larva</tissue>
    </source>
</reference>
<dbReference type="PROSITE" id="PS50173">
    <property type="entry name" value="UMUC"/>
    <property type="match status" value="1"/>
</dbReference>
<dbReference type="SUPFAM" id="SSF100879">
    <property type="entry name" value="Lesion bypass DNA polymerase (Y-family), little finger domain"/>
    <property type="match status" value="1"/>
</dbReference>
<feature type="domain" description="UmuC" evidence="2">
    <location>
        <begin position="8"/>
        <end position="181"/>
    </location>
</feature>
<dbReference type="InterPro" id="IPR043128">
    <property type="entry name" value="Rev_trsase/Diguanyl_cyclase"/>
</dbReference>
<dbReference type="OrthoDB" id="1747274at2759"/>
<dbReference type="Gene3D" id="6.10.250.1630">
    <property type="match status" value="1"/>
</dbReference>
<dbReference type="GO" id="GO:0019985">
    <property type="term" value="P:translesion synthesis"/>
    <property type="evidence" value="ECO:0007669"/>
    <property type="project" value="TreeGrafter"/>
</dbReference>
<dbReference type="Gene3D" id="3.30.1490.100">
    <property type="entry name" value="DNA polymerase, Y-family, little finger domain"/>
    <property type="match status" value="1"/>
</dbReference>
<evidence type="ECO:0000313" key="3">
    <source>
        <dbReference type="EMBL" id="KAF7265359.1"/>
    </source>
</evidence>
<evidence type="ECO:0000256" key="1">
    <source>
        <dbReference type="SAM" id="MobiDB-lite"/>
    </source>
</evidence>
<organism evidence="3 4">
    <name type="scientific">Rhynchophorus ferrugineus</name>
    <name type="common">Red palm weevil</name>
    <name type="synonym">Curculio ferrugineus</name>
    <dbReference type="NCBI Taxonomy" id="354439"/>
    <lineage>
        <taxon>Eukaryota</taxon>
        <taxon>Metazoa</taxon>
        <taxon>Ecdysozoa</taxon>
        <taxon>Arthropoda</taxon>
        <taxon>Hexapoda</taxon>
        <taxon>Insecta</taxon>
        <taxon>Pterygota</taxon>
        <taxon>Neoptera</taxon>
        <taxon>Endopterygota</taxon>
        <taxon>Coleoptera</taxon>
        <taxon>Polyphaga</taxon>
        <taxon>Cucujiformia</taxon>
        <taxon>Curculionidae</taxon>
        <taxon>Dryophthorinae</taxon>
        <taxon>Rhynchophorus</taxon>
    </lineage>
</organism>
<dbReference type="Gene3D" id="3.40.1170.60">
    <property type="match status" value="1"/>
</dbReference>
<accession>A0A834HP45</accession>
<sequence>MDDHSRTIIHIDIDCFYAQVEMVKNPSLVHQPLGIKQKNIVVTSNYLAREYGVTKCMLISEAKKTIFIQSNTTLTKLHRLEKQNSINNGNLVGYFYGNTDLLCECGCTERLKVGTQIAQEIRDLIYKELKLTTCAGIAQNKLLAKIVCTKNKPNKQTVVFPNSVNELMLDLNLVKNIPYIGNATVEQLSNFNVKTVEELQNCDVNELAKVFGIEKAKNMLDFSFGRDTAPVKKTGKPQSIGLEDSCRAITAEREIESKLQQLLLRLMVLVKEDGRIPKTIKLTVRKFNNSNPQSATRETRQCNVNTALFKDLELTEANQAKLMKIIMTLFRKVVDIKRSFHITLLGLSFTKFVEKLSVRNTLVSFLTKDIEVQSFIDIANQNSRSPVREASTSSYAYYDNVDSPESLAKRGRFFVADRIAEFSDSPIKLGVATLRLNSTESPMDLGEKTVPCPPDNDEEVFRALPNDLQTEVWEDYRRKRERTIGNSKSFKRSKPNSILNYLNKEK</sequence>
<dbReference type="PANTHER" id="PTHR46404">
    <property type="entry name" value="DNA POLYMERASE IOTA"/>
    <property type="match status" value="1"/>
</dbReference>
<dbReference type="Gene3D" id="3.30.70.270">
    <property type="match status" value="1"/>
</dbReference>
<feature type="region of interest" description="Disordered" evidence="1">
    <location>
        <begin position="484"/>
        <end position="506"/>
    </location>
</feature>
<dbReference type="GO" id="GO:0006281">
    <property type="term" value="P:DNA repair"/>
    <property type="evidence" value="ECO:0007669"/>
    <property type="project" value="InterPro"/>
</dbReference>
<protein>
    <recommendedName>
        <fullName evidence="2">UmuC domain-containing protein</fullName>
    </recommendedName>
</protein>